<feature type="signal peptide" evidence="1">
    <location>
        <begin position="1"/>
        <end position="23"/>
    </location>
</feature>
<keyword evidence="4" id="KW-1185">Reference proteome</keyword>
<evidence type="ECO:0000256" key="1">
    <source>
        <dbReference type="SAM" id="SignalP"/>
    </source>
</evidence>
<evidence type="ECO:0000313" key="4">
    <source>
        <dbReference type="Proteomes" id="UP000266649"/>
    </source>
</evidence>
<dbReference type="Gene3D" id="1.10.10.2520">
    <property type="entry name" value="Cell wall hydrolase SleB, domain 1"/>
    <property type="match status" value="1"/>
</dbReference>
<reference evidence="3 4" key="1">
    <citation type="submission" date="2018-09" db="EMBL/GenBank/DDBJ databases">
        <title>Gemmobacter lutimaris sp. nov., a marine bacterium isolated from tidal flat.</title>
        <authorList>
            <person name="Lee D.W."/>
            <person name="Yoo Y."/>
            <person name="Kim J.-J."/>
            <person name="Kim B.S."/>
        </authorList>
    </citation>
    <scope>NUCLEOTIDE SEQUENCE [LARGE SCALE GENOMIC DNA]</scope>
    <source>
        <strain evidence="3 4">YJ-T1-11</strain>
    </source>
</reference>
<dbReference type="OrthoDB" id="9785345at2"/>
<evidence type="ECO:0000313" key="3">
    <source>
        <dbReference type="EMBL" id="RID93707.1"/>
    </source>
</evidence>
<dbReference type="RefSeq" id="WP_119133112.1">
    <property type="nucleotide sequence ID" value="NZ_QXXQ01000001.1"/>
</dbReference>
<dbReference type="Proteomes" id="UP000266649">
    <property type="component" value="Unassembled WGS sequence"/>
</dbReference>
<feature type="chain" id="PRO_5017181584" evidence="1">
    <location>
        <begin position="24"/>
        <end position="229"/>
    </location>
</feature>
<protein>
    <submittedName>
        <fullName evidence="3">Cell wall hydrolase</fullName>
    </submittedName>
</protein>
<keyword evidence="3" id="KW-0378">Hydrolase</keyword>
<dbReference type="InterPro" id="IPR011105">
    <property type="entry name" value="Cell_wall_hydrolase_SleB"/>
</dbReference>
<dbReference type="Pfam" id="PF07486">
    <property type="entry name" value="Hydrolase_2"/>
    <property type="match status" value="1"/>
</dbReference>
<keyword evidence="1" id="KW-0732">Signal</keyword>
<accession>A0A398BW83</accession>
<evidence type="ECO:0000259" key="2">
    <source>
        <dbReference type="Pfam" id="PF07486"/>
    </source>
</evidence>
<dbReference type="AlphaFoldDB" id="A0A398BW83"/>
<name>A0A398BW83_9RHOB</name>
<dbReference type="GO" id="GO:0016787">
    <property type="term" value="F:hydrolase activity"/>
    <property type="evidence" value="ECO:0007669"/>
    <property type="project" value="UniProtKB-KW"/>
</dbReference>
<feature type="domain" description="Cell wall hydrolase SleB" evidence="2">
    <location>
        <begin position="124"/>
        <end position="227"/>
    </location>
</feature>
<dbReference type="EMBL" id="QXXQ01000001">
    <property type="protein sequence ID" value="RID93707.1"/>
    <property type="molecule type" value="Genomic_DNA"/>
</dbReference>
<sequence length="229" mass="24649">MRLLQGWTTALAATVALSGAAFADVTVSQSNDPAITLGGQMTSLLGMERTAMGQVAPARLAALADGVQIKRPSAKREAKKAGLPEISTPNLIRYDNSFLDALPATSGDEQWQCLTTALYHEARGESVRGQFAVAEVILNRADSPAYPRSICGVVNQGCQFSYTCDGKSDRAKEKGAWIRAGKIARLMLDGAPRALTAGATHFHTVNIRPSWSRRFERTAAIGAHLFYRQ</sequence>
<gene>
    <name evidence="3" type="ORF">D2N39_02010</name>
</gene>
<proteinExistence type="predicted"/>
<comment type="caution">
    <text evidence="3">The sequence shown here is derived from an EMBL/GenBank/DDBJ whole genome shotgun (WGS) entry which is preliminary data.</text>
</comment>
<dbReference type="InterPro" id="IPR042047">
    <property type="entry name" value="SleB_dom1"/>
</dbReference>
<organism evidence="3 4">
    <name type="scientific">Gemmobacter lutimaris</name>
    <dbReference type="NCBI Taxonomy" id="2306023"/>
    <lineage>
        <taxon>Bacteria</taxon>
        <taxon>Pseudomonadati</taxon>
        <taxon>Pseudomonadota</taxon>
        <taxon>Alphaproteobacteria</taxon>
        <taxon>Rhodobacterales</taxon>
        <taxon>Paracoccaceae</taxon>
        <taxon>Gemmobacter</taxon>
    </lineage>
</organism>